<dbReference type="Gene3D" id="4.10.280.10">
    <property type="entry name" value="Helix-loop-helix DNA-binding domain"/>
    <property type="match status" value="1"/>
</dbReference>
<evidence type="ECO:0000256" key="6">
    <source>
        <dbReference type="SAM" id="Coils"/>
    </source>
</evidence>
<keyword evidence="5" id="KW-0539">Nucleus</keyword>
<evidence type="ECO:0000313" key="9">
    <source>
        <dbReference type="Ensembl" id="ENSOCUP00000031430.1"/>
    </source>
</evidence>
<dbReference type="InterPro" id="IPR011598">
    <property type="entry name" value="bHLH_dom"/>
</dbReference>
<proteinExistence type="predicted"/>
<dbReference type="GO" id="GO:0000981">
    <property type="term" value="F:DNA-binding transcription factor activity, RNA polymerase II-specific"/>
    <property type="evidence" value="ECO:0007669"/>
    <property type="project" value="TreeGrafter"/>
</dbReference>
<sequence length="585" mass="63524">MQFLTPRKEAGGVLSIHQLFPALKQTSDQLQTHAHTDTRPGRQAGETSLPPLPPAARPSPPPPPPASGTGRACTSVRRCPRIPTPVLQPPAARRARLAHRRAPIAMEYFMVPTQKVPSLQHFRKTEKEVIGGLCSLANIPLTPETQRDQERRIRREIANSNERRRMQSINAGFQSLKTLIPHTDGEKLSKVGGAPGTFLGAFPGAAAALGGEEQASRGALPRPDSVPGRPQAAILQQTAEYIFSLEQEKTRLLQQNTQLKRFIQVPAGAPAPAPAPRPCPPPLGACQTQPPGLGPSRSPICQSQWERGSGGNPMNVLEAGSILRPCGQSVGSAGSTCGACGGCGGAPPPLCRCQAPSLAPWASPGAERLVPEAAGGRRTRTRASVSPDIWEDEKAEDLRREMIEFRQQLDKERSVRMMLEEQVRSLEAHMYPEKLKVIAQQVQLQQQQEQVRLLHQEKLEREQQHLRTQLLPPPAPTHHPTVIVPAPPPPPSHHINVVTMGPSSVINSVSTSRQNLDTIVQAIQHIEGTQDKLEQEEEQRRAVIVKPVRSCPEVHTSDTASDSEASDSDAMDQSREEPLGGGELP</sequence>
<dbReference type="AlphaFoldDB" id="A0A5F9CCW9"/>
<dbReference type="GeneTree" id="ENSGT00390000015189"/>
<gene>
    <name evidence="9" type="primary">TFAP4</name>
</gene>
<dbReference type="STRING" id="9986.ENSOCUP00000031430"/>
<dbReference type="GO" id="GO:0046983">
    <property type="term" value="F:protein dimerization activity"/>
    <property type="evidence" value="ECO:0007669"/>
    <property type="project" value="InterPro"/>
</dbReference>
<dbReference type="Ensembl" id="ENSOCUT00000038840.1">
    <property type="protein sequence ID" value="ENSOCUP00000031430.1"/>
    <property type="gene ID" value="ENSOCUG00000024550.3"/>
</dbReference>
<dbReference type="FunCoup" id="A0A5F9CCW9">
    <property type="interactions" value="1529"/>
</dbReference>
<dbReference type="PROSITE" id="PS50888">
    <property type="entry name" value="BHLH"/>
    <property type="match status" value="1"/>
</dbReference>
<evidence type="ECO:0000259" key="8">
    <source>
        <dbReference type="PROSITE" id="PS50888"/>
    </source>
</evidence>
<comment type="subcellular location">
    <subcellularLocation>
        <location evidence="1">Nucleus</location>
    </subcellularLocation>
</comment>
<reference evidence="9" key="2">
    <citation type="submission" date="2025-08" db="UniProtKB">
        <authorList>
            <consortium name="Ensembl"/>
        </authorList>
    </citation>
    <scope>IDENTIFICATION</scope>
    <source>
        <strain evidence="9">Thorbecke</strain>
    </source>
</reference>
<dbReference type="Bgee" id="ENSOCUG00000024550">
    <property type="expression patterns" value="Expressed in uterus and 17 other cell types or tissues"/>
</dbReference>
<dbReference type="SUPFAM" id="SSF47459">
    <property type="entry name" value="HLH, helix-loop-helix DNA-binding domain"/>
    <property type="match status" value="1"/>
</dbReference>
<keyword evidence="2" id="KW-0805">Transcription regulation</keyword>
<feature type="compositionally biased region" description="Pro residues" evidence="7">
    <location>
        <begin position="50"/>
        <end position="66"/>
    </location>
</feature>
<reference evidence="9" key="3">
    <citation type="submission" date="2025-09" db="UniProtKB">
        <authorList>
            <consortium name="Ensembl"/>
        </authorList>
    </citation>
    <scope>IDENTIFICATION</scope>
    <source>
        <strain evidence="9">Thorbecke</strain>
    </source>
</reference>
<feature type="region of interest" description="Disordered" evidence="7">
    <location>
        <begin position="26"/>
        <end position="93"/>
    </location>
</feature>
<feature type="region of interest" description="Disordered" evidence="7">
    <location>
        <begin position="530"/>
        <end position="585"/>
    </location>
</feature>
<feature type="domain" description="BHLH" evidence="8">
    <location>
        <begin position="153"/>
        <end position="245"/>
    </location>
</feature>
<dbReference type="PANTHER" id="PTHR15741:SF27">
    <property type="entry name" value="TRANSCRIPTION FACTOR AP-4"/>
    <property type="match status" value="1"/>
</dbReference>
<dbReference type="SMART" id="SM00353">
    <property type="entry name" value="HLH"/>
    <property type="match status" value="1"/>
</dbReference>
<keyword evidence="4" id="KW-0804">Transcription</keyword>
<organism evidence="9 10">
    <name type="scientific">Oryctolagus cuniculus</name>
    <name type="common">Rabbit</name>
    <dbReference type="NCBI Taxonomy" id="9986"/>
    <lineage>
        <taxon>Eukaryota</taxon>
        <taxon>Metazoa</taxon>
        <taxon>Chordata</taxon>
        <taxon>Craniata</taxon>
        <taxon>Vertebrata</taxon>
        <taxon>Euteleostomi</taxon>
        <taxon>Mammalia</taxon>
        <taxon>Eutheria</taxon>
        <taxon>Euarchontoglires</taxon>
        <taxon>Glires</taxon>
        <taxon>Lagomorpha</taxon>
        <taxon>Leporidae</taxon>
        <taxon>Oryctolagus</taxon>
    </lineage>
</organism>
<evidence type="ECO:0000256" key="3">
    <source>
        <dbReference type="ARBA" id="ARBA00023125"/>
    </source>
</evidence>
<evidence type="ECO:0000256" key="1">
    <source>
        <dbReference type="ARBA" id="ARBA00004123"/>
    </source>
</evidence>
<feature type="coiled-coil region" evidence="6">
    <location>
        <begin position="395"/>
        <end position="464"/>
    </location>
</feature>
<dbReference type="PANTHER" id="PTHR15741">
    <property type="entry name" value="BASIC HELIX-LOOP-HELIX ZIP TRANSCRIPTION FACTOR"/>
    <property type="match status" value="1"/>
</dbReference>
<feature type="compositionally biased region" description="Basic and acidic residues" evidence="7">
    <location>
        <begin position="530"/>
        <end position="541"/>
    </location>
</feature>
<evidence type="ECO:0000313" key="10">
    <source>
        <dbReference type="Proteomes" id="UP000001811"/>
    </source>
</evidence>
<dbReference type="InterPro" id="IPR052207">
    <property type="entry name" value="Max-like/E-box_TFs"/>
</dbReference>
<reference evidence="9 10" key="1">
    <citation type="journal article" date="2011" name="Nature">
        <title>A high-resolution map of human evolutionary constraint using 29 mammals.</title>
        <authorList>
            <person name="Lindblad-Toh K."/>
            <person name="Garber M."/>
            <person name="Zuk O."/>
            <person name="Lin M.F."/>
            <person name="Parker B.J."/>
            <person name="Washietl S."/>
            <person name="Kheradpour P."/>
            <person name="Ernst J."/>
            <person name="Jordan G."/>
            <person name="Mauceli E."/>
            <person name="Ward L.D."/>
            <person name="Lowe C.B."/>
            <person name="Holloway A.K."/>
            <person name="Clamp M."/>
            <person name="Gnerre S."/>
            <person name="Alfoldi J."/>
            <person name="Beal K."/>
            <person name="Chang J."/>
            <person name="Clawson H."/>
            <person name="Cuff J."/>
            <person name="Di Palma F."/>
            <person name="Fitzgerald S."/>
            <person name="Flicek P."/>
            <person name="Guttman M."/>
            <person name="Hubisz M.J."/>
            <person name="Jaffe D.B."/>
            <person name="Jungreis I."/>
            <person name="Kent W.J."/>
            <person name="Kostka D."/>
            <person name="Lara M."/>
            <person name="Martins A.L."/>
            <person name="Massingham T."/>
            <person name="Moltke I."/>
            <person name="Raney B.J."/>
            <person name="Rasmussen M.D."/>
            <person name="Robinson J."/>
            <person name="Stark A."/>
            <person name="Vilella A.J."/>
            <person name="Wen J."/>
            <person name="Xie X."/>
            <person name="Zody M.C."/>
            <person name="Baldwin J."/>
            <person name="Bloom T."/>
            <person name="Chin C.W."/>
            <person name="Heiman D."/>
            <person name="Nicol R."/>
            <person name="Nusbaum C."/>
            <person name="Young S."/>
            <person name="Wilkinson J."/>
            <person name="Worley K.C."/>
            <person name="Kovar C.L."/>
            <person name="Muzny D.M."/>
            <person name="Gibbs R.A."/>
            <person name="Cree A."/>
            <person name="Dihn H.H."/>
            <person name="Fowler G."/>
            <person name="Jhangiani S."/>
            <person name="Joshi V."/>
            <person name="Lee S."/>
            <person name="Lewis L.R."/>
            <person name="Nazareth L.V."/>
            <person name="Okwuonu G."/>
            <person name="Santibanez J."/>
            <person name="Warren W.C."/>
            <person name="Mardis E.R."/>
            <person name="Weinstock G.M."/>
            <person name="Wilson R.K."/>
            <person name="Delehaunty K."/>
            <person name="Dooling D."/>
            <person name="Fronik C."/>
            <person name="Fulton L."/>
            <person name="Fulton B."/>
            <person name="Graves T."/>
            <person name="Minx P."/>
            <person name="Sodergren E."/>
            <person name="Birney E."/>
            <person name="Margulies E.H."/>
            <person name="Herrero J."/>
            <person name="Green E.D."/>
            <person name="Haussler D."/>
            <person name="Siepel A."/>
            <person name="Goldman N."/>
            <person name="Pollard K.S."/>
            <person name="Pedersen J.S."/>
            <person name="Lander E.S."/>
            <person name="Kellis M."/>
        </authorList>
    </citation>
    <scope>NUCLEOTIDE SEQUENCE [LARGE SCALE GENOMIC DNA]</scope>
    <source>
        <strain evidence="10">Thorbecke</strain>
    </source>
</reference>
<dbReference type="InParanoid" id="A0A5F9CCW9"/>
<evidence type="ECO:0000256" key="5">
    <source>
        <dbReference type="ARBA" id="ARBA00023242"/>
    </source>
</evidence>
<dbReference type="GO" id="GO:0005634">
    <property type="term" value="C:nucleus"/>
    <property type="evidence" value="ECO:0007669"/>
    <property type="project" value="UniProtKB-SubCell"/>
</dbReference>
<dbReference type="CDD" id="cd11419">
    <property type="entry name" value="bHLHzip_TFAP4"/>
    <property type="match status" value="1"/>
</dbReference>
<protein>
    <submittedName>
        <fullName evidence="9">Transcription factor AP-4</fullName>
    </submittedName>
</protein>
<evidence type="ECO:0000256" key="7">
    <source>
        <dbReference type="SAM" id="MobiDB-lite"/>
    </source>
</evidence>
<feature type="region of interest" description="Disordered" evidence="7">
    <location>
        <begin position="210"/>
        <end position="229"/>
    </location>
</feature>
<name>A0A5F9CCW9_RABIT</name>
<dbReference type="GO" id="GO:0000978">
    <property type="term" value="F:RNA polymerase II cis-regulatory region sequence-specific DNA binding"/>
    <property type="evidence" value="ECO:0007669"/>
    <property type="project" value="TreeGrafter"/>
</dbReference>
<evidence type="ECO:0000256" key="2">
    <source>
        <dbReference type="ARBA" id="ARBA00023015"/>
    </source>
</evidence>
<keyword evidence="10" id="KW-1185">Reference proteome</keyword>
<keyword evidence="3" id="KW-0238">DNA-binding</keyword>
<dbReference type="Pfam" id="PF00010">
    <property type="entry name" value="HLH"/>
    <property type="match status" value="1"/>
</dbReference>
<accession>A0A5F9CCW9</accession>
<dbReference type="Proteomes" id="UP000001811">
    <property type="component" value="Unplaced"/>
</dbReference>
<dbReference type="InterPro" id="IPR036638">
    <property type="entry name" value="HLH_DNA-bd_sf"/>
</dbReference>
<keyword evidence="6" id="KW-0175">Coiled coil</keyword>
<evidence type="ECO:0000256" key="4">
    <source>
        <dbReference type="ARBA" id="ARBA00023163"/>
    </source>
</evidence>